<feature type="compositionally biased region" description="Basic and acidic residues" evidence="1">
    <location>
        <begin position="48"/>
        <end position="57"/>
    </location>
</feature>
<reference evidence="2 3" key="1">
    <citation type="journal article" date="2020" name="Microb. Genom.">
        <title>Genetic diversity of clinical and environmental Mucorales isolates obtained from an investigation of mucormycosis cases among solid organ transplant recipients.</title>
        <authorList>
            <person name="Nguyen M.H."/>
            <person name="Kaul D."/>
            <person name="Muto C."/>
            <person name="Cheng S.J."/>
            <person name="Richter R.A."/>
            <person name="Bruno V.M."/>
            <person name="Liu G."/>
            <person name="Beyhan S."/>
            <person name="Sundermann A.J."/>
            <person name="Mounaud S."/>
            <person name="Pasculle A.W."/>
            <person name="Nierman W.C."/>
            <person name="Driscoll E."/>
            <person name="Cumbie R."/>
            <person name="Clancy C.J."/>
            <person name="Dupont C.L."/>
        </authorList>
    </citation>
    <scope>NUCLEOTIDE SEQUENCE [LARGE SCALE GENOMIC DNA]</scope>
    <source>
        <strain evidence="2 3">GL24</strain>
    </source>
</reference>
<dbReference type="AlphaFoldDB" id="A0A9P7BZL5"/>
<dbReference type="Proteomes" id="UP000740926">
    <property type="component" value="Unassembled WGS sequence"/>
</dbReference>
<protein>
    <submittedName>
        <fullName evidence="2">Uncharacterized protein</fullName>
    </submittedName>
</protein>
<proteinExistence type="predicted"/>
<name>A0A9P7BZL5_9FUNG</name>
<feature type="region of interest" description="Disordered" evidence="1">
    <location>
        <begin position="1"/>
        <end position="27"/>
    </location>
</feature>
<dbReference type="EMBL" id="JAANIU010015954">
    <property type="protein sequence ID" value="KAG1529214.1"/>
    <property type="molecule type" value="Genomic_DNA"/>
</dbReference>
<keyword evidence="3" id="KW-1185">Reference proteome</keyword>
<organism evidence="2 3">
    <name type="scientific">Rhizopus delemar</name>
    <dbReference type="NCBI Taxonomy" id="936053"/>
    <lineage>
        <taxon>Eukaryota</taxon>
        <taxon>Fungi</taxon>
        <taxon>Fungi incertae sedis</taxon>
        <taxon>Mucoromycota</taxon>
        <taxon>Mucoromycotina</taxon>
        <taxon>Mucoromycetes</taxon>
        <taxon>Mucorales</taxon>
        <taxon>Mucorineae</taxon>
        <taxon>Rhizopodaceae</taxon>
        <taxon>Rhizopus</taxon>
    </lineage>
</organism>
<evidence type="ECO:0000256" key="1">
    <source>
        <dbReference type="SAM" id="MobiDB-lite"/>
    </source>
</evidence>
<gene>
    <name evidence="2" type="ORF">G6F50_018151</name>
</gene>
<feature type="region of interest" description="Disordered" evidence="1">
    <location>
        <begin position="42"/>
        <end position="127"/>
    </location>
</feature>
<sequence length="127" mass="14122">MDRRGSDRAIRHHRGLRRQPAEVGRRARPGFAGSVFLRQHLQPGVPEPRVRSADSLRRQVQHHARAGRVLGGHVAHRAALQAAPGREVPQRRAVHRRRRGGLDDPRVGRRLAAQGQPARLQGGAQGR</sequence>
<comment type="caution">
    <text evidence="2">The sequence shown here is derived from an EMBL/GenBank/DDBJ whole genome shotgun (WGS) entry which is preliminary data.</text>
</comment>
<evidence type="ECO:0000313" key="3">
    <source>
        <dbReference type="Proteomes" id="UP000740926"/>
    </source>
</evidence>
<evidence type="ECO:0000313" key="2">
    <source>
        <dbReference type="EMBL" id="KAG1529214.1"/>
    </source>
</evidence>
<accession>A0A9P7BZL5</accession>